<evidence type="ECO:0000313" key="2">
    <source>
        <dbReference type="EMBL" id="KAG5627329.1"/>
    </source>
</evidence>
<dbReference type="EMBL" id="JACXVP010000002">
    <property type="protein sequence ID" value="KAG5627329.1"/>
    <property type="molecule type" value="Genomic_DNA"/>
</dbReference>
<keyword evidence="3" id="KW-1185">Reference proteome</keyword>
<dbReference type="Proteomes" id="UP000824120">
    <property type="component" value="Chromosome 2"/>
</dbReference>
<reference evidence="2 3" key="1">
    <citation type="submission" date="2020-09" db="EMBL/GenBank/DDBJ databases">
        <title>De no assembly of potato wild relative species, Solanum commersonii.</title>
        <authorList>
            <person name="Cho K."/>
        </authorList>
    </citation>
    <scope>NUCLEOTIDE SEQUENCE [LARGE SCALE GENOMIC DNA]</scope>
    <source>
        <strain evidence="2">LZ3.2</strain>
        <tissue evidence="2">Leaf</tissue>
    </source>
</reference>
<keyword evidence="1" id="KW-0732">Signal</keyword>
<feature type="chain" id="PRO_5039898553" evidence="1">
    <location>
        <begin position="19"/>
        <end position="183"/>
    </location>
</feature>
<proteinExistence type="predicted"/>
<evidence type="ECO:0000313" key="3">
    <source>
        <dbReference type="Proteomes" id="UP000824120"/>
    </source>
</evidence>
<dbReference type="AlphaFoldDB" id="A0A9J6ASP9"/>
<dbReference type="OrthoDB" id="1305444at2759"/>
<feature type="non-terminal residue" evidence="2">
    <location>
        <position position="183"/>
    </location>
</feature>
<gene>
    <name evidence="2" type="ORF">H5410_012547</name>
</gene>
<protein>
    <submittedName>
        <fullName evidence="2">Uncharacterized protein</fullName>
    </submittedName>
</protein>
<evidence type="ECO:0000256" key="1">
    <source>
        <dbReference type="SAM" id="SignalP"/>
    </source>
</evidence>
<accession>A0A9J6ASP9</accession>
<organism evidence="2 3">
    <name type="scientific">Solanum commersonii</name>
    <name type="common">Commerson's wild potato</name>
    <name type="synonym">Commerson's nightshade</name>
    <dbReference type="NCBI Taxonomy" id="4109"/>
    <lineage>
        <taxon>Eukaryota</taxon>
        <taxon>Viridiplantae</taxon>
        <taxon>Streptophyta</taxon>
        <taxon>Embryophyta</taxon>
        <taxon>Tracheophyta</taxon>
        <taxon>Spermatophyta</taxon>
        <taxon>Magnoliopsida</taxon>
        <taxon>eudicotyledons</taxon>
        <taxon>Gunneridae</taxon>
        <taxon>Pentapetalae</taxon>
        <taxon>asterids</taxon>
        <taxon>lamiids</taxon>
        <taxon>Solanales</taxon>
        <taxon>Solanaceae</taxon>
        <taxon>Solanoideae</taxon>
        <taxon>Solaneae</taxon>
        <taxon>Solanum</taxon>
    </lineage>
</organism>
<feature type="signal peptide" evidence="1">
    <location>
        <begin position="1"/>
        <end position="18"/>
    </location>
</feature>
<comment type="caution">
    <text evidence="2">The sequence shown here is derived from an EMBL/GenBank/DDBJ whole genome shotgun (WGS) entry which is preliminary data.</text>
</comment>
<sequence length="183" mass="20700">KSHTILIIVVVRLQLRICTNNTAKICKMNFKAKNYVVICICPQNYAWELWRSRCYSQYDSEKSSINRSNILITFNIYQLIKGRLKNIPSESWEDVIGVIKWIKPSPPIFKLDTDKSCINGAYGGGGVLRDYKGRAITIFNLPLGHGTNNKVEVVSLLLTLYCSRIASSMSGQSSSESKMRSKK</sequence>
<name>A0A9J6ASP9_SOLCO</name>